<dbReference type="OrthoDB" id="1349101at2"/>
<proteinExistence type="predicted"/>
<feature type="transmembrane region" description="Helical" evidence="1">
    <location>
        <begin position="9"/>
        <end position="29"/>
    </location>
</feature>
<organism evidence="2 3">
    <name type="scientific">Luteibacter rhizovicinus</name>
    <dbReference type="NCBI Taxonomy" id="242606"/>
    <lineage>
        <taxon>Bacteria</taxon>
        <taxon>Pseudomonadati</taxon>
        <taxon>Pseudomonadota</taxon>
        <taxon>Gammaproteobacteria</taxon>
        <taxon>Lysobacterales</taxon>
        <taxon>Rhodanobacteraceae</taxon>
        <taxon>Luteibacter</taxon>
    </lineage>
</organism>
<protein>
    <submittedName>
        <fullName evidence="2">Uncharacterized protein</fullName>
    </submittedName>
</protein>
<dbReference type="EMBL" id="SMCS01000003">
    <property type="protein sequence ID" value="TCV94693.1"/>
    <property type="molecule type" value="Genomic_DNA"/>
</dbReference>
<dbReference type="AlphaFoldDB" id="A0A4R3YU46"/>
<sequence length="241" mass="26441">MKPLGQRFLVIYSGVLTAVFAVTVLSGFVSSPKSMTLEQLDVQRINVREPDGTLRLIVSSKGKAPGVFVKDKEYPHPAGRREAGMIFLNGEGTENGGLTFGGEKGKDGVKRSGGHLSFDAYEQDQTMALDAEQDGNRSSTKLQFTDYPDYSIMEEIDLFQSIKDLPRDQQEARFKVFFAERGGPTPRMILGRNAKDGSVMLNMADMKGNPRIVMQVAADGTPSLRMLDEKGKVVGEMRPGD</sequence>
<evidence type="ECO:0000313" key="2">
    <source>
        <dbReference type="EMBL" id="TCV94693.1"/>
    </source>
</evidence>
<keyword evidence="1" id="KW-0812">Transmembrane</keyword>
<keyword evidence="1" id="KW-1133">Transmembrane helix</keyword>
<evidence type="ECO:0000313" key="3">
    <source>
        <dbReference type="Proteomes" id="UP000295645"/>
    </source>
</evidence>
<comment type="caution">
    <text evidence="2">The sequence shown here is derived from an EMBL/GenBank/DDBJ whole genome shotgun (WGS) entry which is preliminary data.</text>
</comment>
<dbReference type="RefSeq" id="WP_132143242.1">
    <property type="nucleotide sequence ID" value="NZ_SMCS01000003.1"/>
</dbReference>
<reference evidence="2 3" key="1">
    <citation type="submission" date="2019-03" db="EMBL/GenBank/DDBJ databases">
        <title>Above-ground endophytic microbial communities from plants in different locations in the United States.</title>
        <authorList>
            <person name="Frank C."/>
        </authorList>
    </citation>
    <scope>NUCLEOTIDE SEQUENCE [LARGE SCALE GENOMIC DNA]</scope>
    <source>
        <strain evidence="2 3">LP_13_YM</strain>
    </source>
</reference>
<gene>
    <name evidence="2" type="ORF">EC912_103178</name>
</gene>
<keyword evidence="3" id="KW-1185">Reference proteome</keyword>
<accession>A0A4R3YU46</accession>
<evidence type="ECO:0000256" key="1">
    <source>
        <dbReference type="SAM" id="Phobius"/>
    </source>
</evidence>
<name>A0A4R3YU46_9GAMM</name>
<keyword evidence="1" id="KW-0472">Membrane</keyword>
<dbReference type="Proteomes" id="UP000295645">
    <property type="component" value="Unassembled WGS sequence"/>
</dbReference>